<sequence>MNRAVAVLERVPPADHQSMRTSASEAFISFAEAQTEASMIAKEFERASRQTRIALSELRQGPFRQMISWQGHEELTGGQRVVGGKRDRSDSEVVRYPGANQADARCSIQCDLTALVESMLPTERQMEPTISFERATAEATMYAGAYSLAKAWDREAFVKRLRRCGGRTDVSWR</sequence>
<name>A0A7S3B3D9_9EUKA</name>
<protein>
    <submittedName>
        <fullName evidence="1">Uncharacterized protein</fullName>
    </submittedName>
</protein>
<dbReference type="EMBL" id="HBHX01039760">
    <property type="protein sequence ID" value="CAE0121347.1"/>
    <property type="molecule type" value="Transcribed_RNA"/>
</dbReference>
<reference evidence="1" key="1">
    <citation type="submission" date="2021-01" db="EMBL/GenBank/DDBJ databases">
        <authorList>
            <person name="Corre E."/>
            <person name="Pelletier E."/>
            <person name="Niang G."/>
            <person name="Scheremetjew M."/>
            <person name="Finn R."/>
            <person name="Kale V."/>
            <person name="Holt S."/>
            <person name="Cochrane G."/>
            <person name="Meng A."/>
            <person name="Brown T."/>
            <person name="Cohen L."/>
        </authorList>
    </citation>
    <scope>NUCLEOTIDE SEQUENCE</scope>
    <source>
        <strain evidence="1">CCMP281</strain>
    </source>
</reference>
<gene>
    <name evidence="1" type="ORF">HERI1096_LOCUS22048</name>
</gene>
<dbReference type="AlphaFoldDB" id="A0A7S3B3D9"/>
<organism evidence="1">
    <name type="scientific">Haptolina ericina</name>
    <dbReference type="NCBI Taxonomy" id="156174"/>
    <lineage>
        <taxon>Eukaryota</taxon>
        <taxon>Haptista</taxon>
        <taxon>Haptophyta</taxon>
        <taxon>Prymnesiophyceae</taxon>
        <taxon>Prymnesiales</taxon>
        <taxon>Prymnesiaceae</taxon>
        <taxon>Haptolina</taxon>
    </lineage>
</organism>
<proteinExistence type="predicted"/>
<evidence type="ECO:0000313" key="1">
    <source>
        <dbReference type="EMBL" id="CAE0121347.1"/>
    </source>
</evidence>
<accession>A0A7S3B3D9</accession>